<evidence type="ECO:0000259" key="2">
    <source>
        <dbReference type="Pfam" id="PF02470"/>
    </source>
</evidence>
<dbReference type="Pfam" id="PF02470">
    <property type="entry name" value="MlaD"/>
    <property type="match status" value="1"/>
</dbReference>
<keyword evidence="5" id="KW-1185">Reference proteome</keyword>
<dbReference type="InterPro" id="IPR003399">
    <property type="entry name" value="Mce/MlaD"/>
</dbReference>
<dbReference type="InterPro" id="IPR005693">
    <property type="entry name" value="Mce"/>
</dbReference>
<dbReference type="NCBIfam" id="TIGR00996">
    <property type="entry name" value="Mtu_fam_mce"/>
    <property type="match status" value="1"/>
</dbReference>
<accession>A0A4Q7KC81</accession>
<dbReference type="PANTHER" id="PTHR33371">
    <property type="entry name" value="INTERMEMBRANE PHOSPHOLIPID TRANSPORT SYSTEM BINDING PROTEIN MLAD-RELATED"/>
    <property type="match status" value="1"/>
</dbReference>
<keyword evidence="1" id="KW-0472">Membrane</keyword>
<organism evidence="4 5">
    <name type="scientific">Herbihabitans rhizosphaerae</name>
    <dbReference type="NCBI Taxonomy" id="1872711"/>
    <lineage>
        <taxon>Bacteria</taxon>
        <taxon>Bacillati</taxon>
        <taxon>Actinomycetota</taxon>
        <taxon>Actinomycetes</taxon>
        <taxon>Pseudonocardiales</taxon>
        <taxon>Pseudonocardiaceae</taxon>
        <taxon>Herbihabitans</taxon>
    </lineage>
</organism>
<feature type="domain" description="Mce/MlaD" evidence="2">
    <location>
        <begin position="45"/>
        <end position="118"/>
    </location>
</feature>
<dbReference type="OrthoDB" id="4516955at2"/>
<dbReference type="Proteomes" id="UP000294257">
    <property type="component" value="Unassembled WGS sequence"/>
</dbReference>
<sequence length="334" mass="35298">MARQRNRPQGNRSRNRGRTIGVLVAVVALVAAGSVWLFTGNGKRIPVTAYFTQAVGLYPGSDVRVLGVAIGTVETVEPQGQQVKVTMTLEPDAPVPANASAVVVTPSLVSDRYVQLTPVAMTGPKIAADTVIPTARTAVPVELDQLFHSLDELTKALGPDGANKDGALSQFLNSAAANLDGNGAKIGESLRELGKAARTLGGSSDDLFVTIDSIQKFTSMLAANDQGVRVFNDQLAKITEFLAGQRDDFGTALRELSGALGTVQKFVQDNRGRIKSNVDKLAGTARVLADQKASLAEALDRAPKAMGSLLNAYDPATRTIDARSNLNEFSMVPR</sequence>
<comment type="caution">
    <text evidence="4">The sequence shown here is derived from an EMBL/GenBank/DDBJ whole genome shotgun (WGS) entry which is preliminary data.</text>
</comment>
<feature type="transmembrane region" description="Helical" evidence="1">
    <location>
        <begin position="20"/>
        <end position="38"/>
    </location>
</feature>
<feature type="domain" description="Mammalian cell entry C-terminal" evidence="3">
    <location>
        <begin position="124"/>
        <end position="305"/>
    </location>
</feature>
<evidence type="ECO:0000259" key="3">
    <source>
        <dbReference type="Pfam" id="PF11887"/>
    </source>
</evidence>
<dbReference type="Pfam" id="PF11887">
    <property type="entry name" value="Mce4_CUP1"/>
    <property type="match status" value="1"/>
</dbReference>
<keyword evidence="1" id="KW-1133">Transmembrane helix</keyword>
<name>A0A4Q7KC81_9PSEU</name>
<dbReference type="InterPro" id="IPR052336">
    <property type="entry name" value="MlaD_Phospholipid_Transporter"/>
</dbReference>
<proteinExistence type="predicted"/>
<dbReference type="InterPro" id="IPR024516">
    <property type="entry name" value="Mce_C"/>
</dbReference>
<dbReference type="AlphaFoldDB" id="A0A4Q7KC81"/>
<protein>
    <submittedName>
        <fullName evidence="4">Virulence factor Mce-like protein</fullName>
    </submittedName>
</protein>
<dbReference type="GO" id="GO:0005576">
    <property type="term" value="C:extracellular region"/>
    <property type="evidence" value="ECO:0007669"/>
    <property type="project" value="TreeGrafter"/>
</dbReference>
<dbReference type="RefSeq" id="WP_130348896.1">
    <property type="nucleotide sequence ID" value="NZ_SGWQ01000022.1"/>
</dbReference>
<keyword evidence="1" id="KW-0812">Transmembrane</keyword>
<evidence type="ECO:0000313" key="4">
    <source>
        <dbReference type="EMBL" id="RZS29435.1"/>
    </source>
</evidence>
<dbReference type="PANTHER" id="PTHR33371:SF4">
    <property type="entry name" value="INTERMEMBRANE PHOSPHOLIPID TRANSPORT SYSTEM BINDING PROTEIN MLAD"/>
    <property type="match status" value="1"/>
</dbReference>
<gene>
    <name evidence="4" type="ORF">EV193_1225</name>
</gene>
<reference evidence="4 5" key="1">
    <citation type="submission" date="2019-02" db="EMBL/GenBank/DDBJ databases">
        <title>Genomic Encyclopedia of Type Strains, Phase IV (KMG-IV): sequencing the most valuable type-strain genomes for metagenomic binning, comparative biology and taxonomic classification.</title>
        <authorList>
            <person name="Goeker M."/>
        </authorList>
    </citation>
    <scope>NUCLEOTIDE SEQUENCE [LARGE SCALE GENOMIC DNA]</scope>
    <source>
        <strain evidence="4 5">DSM 101727</strain>
    </source>
</reference>
<evidence type="ECO:0000313" key="5">
    <source>
        <dbReference type="Proteomes" id="UP000294257"/>
    </source>
</evidence>
<dbReference type="EMBL" id="SGWQ01000022">
    <property type="protein sequence ID" value="RZS29435.1"/>
    <property type="molecule type" value="Genomic_DNA"/>
</dbReference>
<evidence type="ECO:0000256" key="1">
    <source>
        <dbReference type="SAM" id="Phobius"/>
    </source>
</evidence>